<keyword evidence="1" id="KW-0472">Membrane</keyword>
<dbReference type="AlphaFoldDB" id="A0A382XWA3"/>
<keyword evidence="1" id="KW-0812">Transmembrane</keyword>
<keyword evidence="1" id="KW-1133">Transmembrane helix</keyword>
<organism evidence="2">
    <name type="scientific">marine metagenome</name>
    <dbReference type="NCBI Taxonomy" id="408172"/>
    <lineage>
        <taxon>unclassified sequences</taxon>
        <taxon>metagenomes</taxon>
        <taxon>ecological metagenomes</taxon>
    </lineage>
</organism>
<reference evidence="2" key="1">
    <citation type="submission" date="2018-05" db="EMBL/GenBank/DDBJ databases">
        <authorList>
            <person name="Lanie J.A."/>
            <person name="Ng W.-L."/>
            <person name="Kazmierczak K.M."/>
            <person name="Andrzejewski T.M."/>
            <person name="Davidsen T.M."/>
            <person name="Wayne K.J."/>
            <person name="Tettelin H."/>
            <person name="Glass J.I."/>
            <person name="Rusch D."/>
            <person name="Podicherti R."/>
            <person name="Tsui H.-C.T."/>
            <person name="Winkler M.E."/>
        </authorList>
    </citation>
    <scope>NUCLEOTIDE SEQUENCE</scope>
</reference>
<accession>A0A382XWA3</accession>
<gene>
    <name evidence="2" type="ORF">METZ01_LOCUS427953</name>
</gene>
<feature type="non-terminal residue" evidence="2">
    <location>
        <position position="1"/>
    </location>
</feature>
<feature type="non-terminal residue" evidence="2">
    <location>
        <position position="268"/>
    </location>
</feature>
<evidence type="ECO:0000256" key="1">
    <source>
        <dbReference type="SAM" id="Phobius"/>
    </source>
</evidence>
<sequence>VLRRFRGIEEMLQGLSPILNEAYDFVDEYISLTLESHLTQLLEKVNRALGIEATAAPGHQKMRLILERERQHRDNVGYPRILESGVPNEHYVYRRGILKKFVMSVLFLEVKREKETHRVPDTVGAIAAGLAMVFAVAVAVWAERRYGLNTGPFFGALVVSYILKDRIKEWVKRYSSRFLSRFTSDYRLEIMDPRNEESVGVSRETFSFVSSGDIPDDVLSRRHGGAPNSIEARSKREICLKYEKEIILKGKIIDQHHARLLDVNDIMR</sequence>
<proteinExistence type="predicted"/>
<feature type="transmembrane region" description="Helical" evidence="1">
    <location>
        <begin position="122"/>
        <end position="140"/>
    </location>
</feature>
<name>A0A382XWA3_9ZZZZ</name>
<evidence type="ECO:0000313" key="2">
    <source>
        <dbReference type="EMBL" id="SVD75099.1"/>
    </source>
</evidence>
<dbReference type="EMBL" id="UINC01170852">
    <property type="protein sequence ID" value="SVD75099.1"/>
    <property type="molecule type" value="Genomic_DNA"/>
</dbReference>
<feature type="transmembrane region" description="Helical" evidence="1">
    <location>
        <begin position="146"/>
        <end position="163"/>
    </location>
</feature>
<protein>
    <submittedName>
        <fullName evidence="2">Uncharacterized protein</fullName>
    </submittedName>
</protein>